<dbReference type="AlphaFoldDB" id="A0A839AGC9"/>
<dbReference type="GO" id="GO:0032324">
    <property type="term" value="P:molybdopterin cofactor biosynthetic process"/>
    <property type="evidence" value="ECO:0007669"/>
    <property type="project" value="InterPro"/>
</dbReference>
<evidence type="ECO:0000313" key="2">
    <source>
        <dbReference type="EMBL" id="MBA5778156.1"/>
    </source>
</evidence>
<accession>A0A839AGC9</accession>
<sequence length="118" mass="12998">MRYSWPAGQSACRYRRLRTFRPWPIAAPWRGRLPCSFPGKGGAGFSFDRKTGRREFAPVRIVGKPAEGRLVVEQLGNGSSGTLYPLCRADGLLVIPEAMGDVKAGHALDFLPMPHARC</sequence>
<keyword evidence="3" id="KW-1185">Reference proteome</keyword>
<feature type="domain" description="MoeA C-terminal" evidence="1">
    <location>
        <begin position="43"/>
        <end position="112"/>
    </location>
</feature>
<evidence type="ECO:0000313" key="3">
    <source>
        <dbReference type="Proteomes" id="UP000541109"/>
    </source>
</evidence>
<dbReference type="Pfam" id="PF03454">
    <property type="entry name" value="MoeA_C"/>
    <property type="match status" value="1"/>
</dbReference>
<organism evidence="2 3">
    <name type="scientific">Stappia albiluteola</name>
    <dbReference type="NCBI Taxonomy" id="2758565"/>
    <lineage>
        <taxon>Bacteria</taxon>
        <taxon>Pseudomonadati</taxon>
        <taxon>Pseudomonadota</taxon>
        <taxon>Alphaproteobacteria</taxon>
        <taxon>Hyphomicrobiales</taxon>
        <taxon>Stappiaceae</taxon>
        <taxon>Stappia</taxon>
    </lineage>
</organism>
<reference evidence="2 3" key="1">
    <citation type="submission" date="2020-07" db="EMBL/GenBank/DDBJ databases">
        <title>Stappia sp., F7233, whole genome shotgun sequencing project.</title>
        <authorList>
            <person name="Jiang S."/>
            <person name="Liu Z.W."/>
            <person name="Du Z.J."/>
        </authorList>
    </citation>
    <scope>NUCLEOTIDE SEQUENCE [LARGE SCALE GENOMIC DNA]</scope>
    <source>
        <strain evidence="2 3">F7233</strain>
    </source>
</reference>
<dbReference type="SUPFAM" id="SSF63867">
    <property type="entry name" value="MoeA C-terminal domain-like"/>
    <property type="match status" value="1"/>
</dbReference>
<dbReference type="InterPro" id="IPR036688">
    <property type="entry name" value="MoeA_C_domain_IV_sf"/>
</dbReference>
<proteinExistence type="predicted"/>
<evidence type="ECO:0000259" key="1">
    <source>
        <dbReference type="Pfam" id="PF03454"/>
    </source>
</evidence>
<dbReference type="Proteomes" id="UP000541109">
    <property type="component" value="Unassembled WGS sequence"/>
</dbReference>
<dbReference type="InterPro" id="IPR005111">
    <property type="entry name" value="MoeA_C_domain_IV"/>
</dbReference>
<dbReference type="Gene3D" id="2.40.340.10">
    <property type="entry name" value="MoeA, C-terminal, domain IV"/>
    <property type="match status" value="1"/>
</dbReference>
<name>A0A839AGC9_9HYPH</name>
<protein>
    <recommendedName>
        <fullName evidence="1">MoeA C-terminal domain-containing protein</fullName>
    </recommendedName>
</protein>
<gene>
    <name evidence="2" type="ORF">H2509_13585</name>
</gene>
<dbReference type="EMBL" id="JACFXV010000057">
    <property type="protein sequence ID" value="MBA5778156.1"/>
    <property type="molecule type" value="Genomic_DNA"/>
</dbReference>
<comment type="caution">
    <text evidence="2">The sequence shown here is derived from an EMBL/GenBank/DDBJ whole genome shotgun (WGS) entry which is preliminary data.</text>
</comment>